<dbReference type="EMBL" id="JUIV01000006">
    <property type="protein sequence ID" value="RYJ38869.1"/>
    <property type="molecule type" value="Genomic_DNA"/>
</dbReference>
<sequence>MKNTLLLVILICQIGKAQSLNQKVIVLPENTSVEDFSFLKEEIKEAQVVMLGEKTHFDGNVFEMKTKIVESLHQEMGFNTISFESGIYDVWKAQKNINKGVITKEALKKSLFTIWAKRKEFQNFINYFDRNKKDLSFITSFTAHLFPHIYCSPAAVKNCFVHPSQS</sequence>
<dbReference type="OrthoDB" id="9810066at2"/>
<dbReference type="PANTHER" id="PTHR31299">
    <property type="entry name" value="ESTERASE, PUTATIVE (AFU_ORTHOLOGUE AFUA_1G05850)-RELATED"/>
    <property type="match status" value="1"/>
</dbReference>
<reference evidence="1 2" key="1">
    <citation type="submission" date="2014-12" db="EMBL/GenBank/DDBJ databases">
        <title>Genome sequence of Flavobacterium anhuiense RCM74.</title>
        <authorList>
            <person name="Kim J.F."/>
            <person name="Song J.Y."/>
            <person name="Kwak M.-J."/>
            <person name="Lee S.-W."/>
        </authorList>
    </citation>
    <scope>NUCLEOTIDE SEQUENCE [LARGE SCALE GENOMIC DNA]</scope>
    <source>
        <strain evidence="1 2">RCM74</strain>
    </source>
</reference>
<dbReference type="InterPro" id="IPR052036">
    <property type="entry name" value="Hydrolase/PRTase-associated"/>
</dbReference>
<evidence type="ECO:0000313" key="2">
    <source>
        <dbReference type="Proteomes" id="UP000290433"/>
    </source>
</evidence>
<name>A0A444VZ67_9FLAO</name>
<protein>
    <submittedName>
        <fullName evidence="1">Putative outer membrane protein</fullName>
    </submittedName>
</protein>
<dbReference type="PANTHER" id="PTHR31299:SF0">
    <property type="entry name" value="ESTERASE, PUTATIVE (AFU_ORTHOLOGUE AFUA_1G05850)-RELATED"/>
    <property type="match status" value="1"/>
</dbReference>
<proteinExistence type="predicted"/>
<dbReference type="RefSeq" id="WP_129746995.1">
    <property type="nucleotide sequence ID" value="NZ_JUIV01000006.1"/>
</dbReference>
<gene>
    <name evidence="1" type="ORF">NU08_2094</name>
</gene>
<comment type="caution">
    <text evidence="1">The sequence shown here is derived from an EMBL/GenBank/DDBJ whole genome shotgun (WGS) entry which is preliminary data.</text>
</comment>
<dbReference type="Gene3D" id="3.40.1660.10">
    <property type="entry name" value="EreA-like (biosynthetic domain)"/>
    <property type="match status" value="1"/>
</dbReference>
<organism evidence="1 2">
    <name type="scientific">Flavobacterium anhuiense</name>
    <dbReference type="NCBI Taxonomy" id="459526"/>
    <lineage>
        <taxon>Bacteria</taxon>
        <taxon>Pseudomonadati</taxon>
        <taxon>Bacteroidota</taxon>
        <taxon>Flavobacteriia</taxon>
        <taxon>Flavobacteriales</taxon>
        <taxon>Flavobacteriaceae</taxon>
        <taxon>Flavobacterium</taxon>
    </lineage>
</organism>
<dbReference type="Proteomes" id="UP000290433">
    <property type="component" value="Unassembled WGS sequence"/>
</dbReference>
<accession>A0A444VZ67</accession>
<dbReference type="SUPFAM" id="SSF159501">
    <property type="entry name" value="EreA/ChaN-like"/>
    <property type="match status" value="1"/>
</dbReference>
<evidence type="ECO:0000313" key="1">
    <source>
        <dbReference type="EMBL" id="RYJ38869.1"/>
    </source>
</evidence>
<dbReference type="AlphaFoldDB" id="A0A444VZ67"/>